<keyword evidence="3" id="KW-1185">Reference proteome</keyword>
<proteinExistence type="predicted"/>
<comment type="caution">
    <text evidence="2">The sequence shown here is derived from an EMBL/GenBank/DDBJ whole genome shotgun (WGS) entry which is preliminary data.</text>
</comment>
<gene>
    <name evidence="2" type="ORF">P7K49_027342</name>
</gene>
<sequence>MVCTAAARSTVGIPGEETKEEKPARTARRRPEPGQGRVEERSWGLHHWGLAEHSKASSFRQTSSWVSGTLSDLCGIEEQRLPEEGLLHPKMEQRLRNFPLWMTCRSRGSVLRLVQEDLLGVVWSAEGEPHSAGE</sequence>
<evidence type="ECO:0000256" key="1">
    <source>
        <dbReference type="SAM" id="MobiDB-lite"/>
    </source>
</evidence>
<evidence type="ECO:0000313" key="2">
    <source>
        <dbReference type="EMBL" id="KAK2093604.1"/>
    </source>
</evidence>
<feature type="region of interest" description="Disordered" evidence="1">
    <location>
        <begin position="1"/>
        <end position="41"/>
    </location>
</feature>
<evidence type="ECO:0000313" key="3">
    <source>
        <dbReference type="Proteomes" id="UP001266305"/>
    </source>
</evidence>
<name>A0ABQ9U965_SAGOE</name>
<protein>
    <submittedName>
        <fullName evidence="2">Uncharacterized protein</fullName>
    </submittedName>
</protein>
<feature type="compositionally biased region" description="Basic and acidic residues" evidence="1">
    <location>
        <begin position="16"/>
        <end position="41"/>
    </location>
</feature>
<organism evidence="2 3">
    <name type="scientific">Saguinus oedipus</name>
    <name type="common">Cotton-top tamarin</name>
    <name type="synonym">Oedipomidas oedipus</name>
    <dbReference type="NCBI Taxonomy" id="9490"/>
    <lineage>
        <taxon>Eukaryota</taxon>
        <taxon>Metazoa</taxon>
        <taxon>Chordata</taxon>
        <taxon>Craniata</taxon>
        <taxon>Vertebrata</taxon>
        <taxon>Euteleostomi</taxon>
        <taxon>Mammalia</taxon>
        <taxon>Eutheria</taxon>
        <taxon>Euarchontoglires</taxon>
        <taxon>Primates</taxon>
        <taxon>Haplorrhini</taxon>
        <taxon>Platyrrhini</taxon>
        <taxon>Cebidae</taxon>
        <taxon>Callitrichinae</taxon>
        <taxon>Saguinus</taxon>
    </lineage>
</organism>
<dbReference type="EMBL" id="JASSZA010000014">
    <property type="protein sequence ID" value="KAK2093604.1"/>
    <property type="molecule type" value="Genomic_DNA"/>
</dbReference>
<dbReference type="Proteomes" id="UP001266305">
    <property type="component" value="Unassembled WGS sequence"/>
</dbReference>
<accession>A0ABQ9U965</accession>
<reference evidence="2 3" key="1">
    <citation type="submission" date="2023-05" db="EMBL/GenBank/DDBJ databases">
        <title>B98-5 Cell Line De Novo Hybrid Assembly: An Optical Mapping Approach.</title>
        <authorList>
            <person name="Kananen K."/>
            <person name="Auerbach J.A."/>
            <person name="Kautto E."/>
            <person name="Blachly J.S."/>
        </authorList>
    </citation>
    <scope>NUCLEOTIDE SEQUENCE [LARGE SCALE GENOMIC DNA]</scope>
    <source>
        <strain evidence="2">B95-8</strain>
        <tissue evidence="2">Cell line</tissue>
    </source>
</reference>